<accession>H2ZHB6</accession>
<reference evidence="2" key="1">
    <citation type="submission" date="2003-08" db="EMBL/GenBank/DDBJ databases">
        <authorList>
            <person name="Birren B."/>
            <person name="Nusbaum C."/>
            <person name="Abebe A."/>
            <person name="Abouelleil A."/>
            <person name="Adekoya E."/>
            <person name="Ait-zahra M."/>
            <person name="Allen N."/>
            <person name="Allen T."/>
            <person name="An P."/>
            <person name="Anderson M."/>
            <person name="Anderson S."/>
            <person name="Arachchi H."/>
            <person name="Armbruster J."/>
            <person name="Bachantsang P."/>
            <person name="Baldwin J."/>
            <person name="Barry A."/>
            <person name="Bayul T."/>
            <person name="Blitshsteyn B."/>
            <person name="Bloom T."/>
            <person name="Blye J."/>
            <person name="Boguslavskiy L."/>
            <person name="Borowsky M."/>
            <person name="Boukhgalter B."/>
            <person name="Brunache A."/>
            <person name="Butler J."/>
            <person name="Calixte N."/>
            <person name="Calvo S."/>
            <person name="Camarata J."/>
            <person name="Campo K."/>
            <person name="Chang J."/>
            <person name="Cheshatsang Y."/>
            <person name="Citroen M."/>
            <person name="Collymore A."/>
            <person name="Considine T."/>
            <person name="Cook A."/>
            <person name="Cooke P."/>
            <person name="Corum B."/>
            <person name="Cuomo C."/>
            <person name="David R."/>
            <person name="Dawoe T."/>
            <person name="Degray S."/>
            <person name="Dodge S."/>
            <person name="Dooley K."/>
            <person name="Dorje P."/>
            <person name="Dorjee K."/>
            <person name="Dorris L."/>
            <person name="Duffey N."/>
            <person name="Dupes A."/>
            <person name="Elkins T."/>
            <person name="Engels R."/>
            <person name="Erickson J."/>
            <person name="Farina A."/>
            <person name="Faro S."/>
            <person name="Ferreira P."/>
            <person name="Fischer H."/>
            <person name="Fitzgerald M."/>
            <person name="Foley K."/>
            <person name="Gage D."/>
            <person name="Galagan J."/>
            <person name="Gearin G."/>
            <person name="Gnerre S."/>
            <person name="Gnirke A."/>
            <person name="Goyette A."/>
            <person name="Graham J."/>
            <person name="Grandbois E."/>
            <person name="Gyaltsen K."/>
            <person name="Hafez N."/>
            <person name="Hagopian D."/>
            <person name="Hagos B."/>
            <person name="Hall J."/>
            <person name="Hatcher B."/>
            <person name="Heller A."/>
            <person name="Higgins H."/>
            <person name="Honan T."/>
            <person name="Horn A."/>
            <person name="Houde N."/>
            <person name="Hughes L."/>
            <person name="Hulme W."/>
            <person name="Husby E."/>
            <person name="Iliev I."/>
            <person name="Jaffe D."/>
            <person name="Jones C."/>
            <person name="Kamal M."/>
            <person name="Kamat A."/>
            <person name="Kamvysselis M."/>
            <person name="Karlsson E."/>
            <person name="Kells C."/>
            <person name="Kieu A."/>
            <person name="Kisner P."/>
            <person name="Kodira C."/>
            <person name="Kulbokas E."/>
            <person name="Labutti K."/>
            <person name="Lama D."/>
            <person name="Landers T."/>
            <person name="Leger J."/>
            <person name="Levine S."/>
            <person name="Lewis D."/>
            <person name="Lewis T."/>
            <person name="Lindblad-toh K."/>
            <person name="Liu X."/>
            <person name="Lokyitsang T."/>
            <person name="Lokyitsang Y."/>
            <person name="Lucien O."/>
            <person name="Lui A."/>
            <person name="Ma L.J."/>
            <person name="Mabbitt R."/>
            <person name="Macdonald J."/>
            <person name="Maclean C."/>
            <person name="Major J."/>
            <person name="Manning J."/>
            <person name="Marabella R."/>
            <person name="Maru K."/>
            <person name="Matthews C."/>
            <person name="Mauceli E."/>
            <person name="Mccarthy M."/>
            <person name="Mcdonough S."/>
            <person name="Mcghee T."/>
            <person name="Meldrim J."/>
            <person name="Meneus L."/>
            <person name="Mesirov J."/>
            <person name="Mihalev A."/>
            <person name="Mihova T."/>
            <person name="Mikkelsen T."/>
            <person name="Mlenga V."/>
            <person name="Moru K."/>
            <person name="Mozes J."/>
            <person name="Mulrain L."/>
            <person name="Munson G."/>
            <person name="Naylor J."/>
            <person name="Newes C."/>
            <person name="Nguyen C."/>
            <person name="Nguyen N."/>
            <person name="Nguyen T."/>
            <person name="Nicol R."/>
            <person name="Nielsen C."/>
            <person name="Nizzari M."/>
            <person name="Norbu C."/>
            <person name="Norbu N."/>
            <person name="O'donnell P."/>
            <person name="Okoawo O."/>
            <person name="O'leary S."/>
            <person name="Omotosho B."/>
            <person name="O'neill K."/>
            <person name="Osman S."/>
            <person name="Parker S."/>
            <person name="Perrin D."/>
            <person name="Phunkhang P."/>
            <person name="Piqani B."/>
            <person name="Purcell S."/>
            <person name="Rachupka T."/>
            <person name="Ramasamy U."/>
            <person name="Rameau R."/>
            <person name="Ray V."/>
            <person name="Raymond C."/>
            <person name="Retta R."/>
            <person name="Richardson S."/>
            <person name="Rise C."/>
            <person name="Rodriguez J."/>
            <person name="Rogers J."/>
            <person name="Rogov P."/>
            <person name="Rutman M."/>
            <person name="Schupbach R."/>
            <person name="Seaman C."/>
            <person name="Settipalli S."/>
            <person name="Sharpe T."/>
            <person name="Sheridan J."/>
            <person name="Sherpa N."/>
            <person name="Shi J."/>
            <person name="Smirnov S."/>
            <person name="Smith C."/>
            <person name="Sougnez C."/>
            <person name="Spencer B."/>
            <person name="Stalker J."/>
            <person name="Stange-thomann N."/>
            <person name="Stavropoulos S."/>
            <person name="Stetson K."/>
            <person name="Stone C."/>
            <person name="Stone S."/>
            <person name="Stubbs M."/>
            <person name="Talamas J."/>
            <person name="Tchuinga P."/>
            <person name="Tenzing P."/>
            <person name="Tesfaye S."/>
            <person name="Theodore J."/>
            <person name="Thoulutsang Y."/>
            <person name="Topham K."/>
            <person name="Towey S."/>
            <person name="Tsamla T."/>
            <person name="Tsomo N."/>
            <person name="Vallee D."/>
            <person name="Vassiliev H."/>
            <person name="Venkataraman V."/>
            <person name="Vinson J."/>
            <person name="Vo A."/>
            <person name="Wade C."/>
            <person name="Wang S."/>
            <person name="Wangchuk T."/>
            <person name="Wangdi T."/>
            <person name="Whittaker C."/>
            <person name="Wilkinson J."/>
            <person name="Wu Y."/>
            <person name="Wyman D."/>
            <person name="Yadav S."/>
            <person name="Yang S."/>
            <person name="Yang X."/>
            <person name="Yeager S."/>
            <person name="Yee E."/>
            <person name="Young G."/>
            <person name="Zainoun J."/>
            <person name="Zembeck L."/>
            <person name="Zimmer A."/>
            <person name="Zody M."/>
            <person name="Lander E."/>
        </authorList>
    </citation>
    <scope>NUCLEOTIDE SEQUENCE [LARGE SCALE GENOMIC DNA]</scope>
</reference>
<evidence type="ECO:0000313" key="1">
    <source>
        <dbReference type="Ensembl" id="ENSCSAVP00000016982.1"/>
    </source>
</evidence>
<reference evidence="1" key="3">
    <citation type="submission" date="2025-09" db="UniProtKB">
        <authorList>
            <consortium name="Ensembl"/>
        </authorList>
    </citation>
    <scope>IDENTIFICATION</scope>
</reference>
<sequence>LSFGVTKRNASLEFREEQTASTSIALHLSVNPDRTWNNLVLAAAVCPPILDVPPA</sequence>
<dbReference type="AlphaFoldDB" id="H2ZHB6"/>
<name>H2ZHB6_CIOSA</name>
<dbReference type="InParanoid" id="H2ZHB6"/>
<proteinExistence type="predicted"/>
<protein>
    <submittedName>
        <fullName evidence="1">Uncharacterized protein</fullName>
    </submittedName>
</protein>
<keyword evidence="2" id="KW-1185">Reference proteome</keyword>
<organism evidence="1 2">
    <name type="scientific">Ciona savignyi</name>
    <name type="common">Pacific transparent sea squirt</name>
    <dbReference type="NCBI Taxonomy" id="51511"/>
    <lineage>
        <taxon>Eukaryota</taxon>
        <taxon>Metazoa</taxon>
        <taxon>Chordata</taxon>
        <taxon>Tunicata</taxon>
        <taxon>Ascidiacea</taxon>
        <taxon>Phlebobranchia</taxon>
        <taxon>Cionidae</taxon>
        <taxon>Ciona</taxon>
    </lineage>
</organism>
<dbReference type="HOGENOM" id="CLU_3037548_0_0_1"/>
<evidence type="ECO:0000313" key="2">
    <source>
        <dbReference type="Proteomes" id="UP000007875"/>
    </source>
</evidence>
<reference evidence="1" key="2">
    <citation type="submission" date="2025-08" db="UniProtKB">
        <authorList>
            <consortium name="Ensembl"/>
        </authorList>
    </citation>
    <scope>IDENTIFICATION</scope>
</reference>
<dbReference type="Proteomes" id="UP000007875">
    <property type="component" value="Unassembled WGS sequence"/>
</dbReference>
<dbReference type="Ensembl" id="ENSCSAVT00000017165.1">
    <property type="protein sequence ID" value="ENSCSAVP00000016982.1"/>
    <property type="gene ID" value="ENSCSAVG00000009991.1"/>
</dbReference>